<accession>A0A833QL41</accession>
<proteinExistence type="predicted"/>
<organism evidence="6 7">
    <name type="scientific">Carex littledalei</name>
    <dbReference type="NCBI Taxonomy" id="544730"/>
    <lineage>
        <taxon>Eukaryota</taxon>
        <taxon>Viridiplantae</taxon>
        <taxon>Streptophyta</taxon>
        <taxon>Embryophyta</taxon>
        <taxon>Tracheophyta</taxon>
        <taxon>Spermatophyta</taxon>
        <taxon>Magnoliopsida</taxon>
        <taxon>Liliopsida</taxon>
        <taxon>Poales</taxon>
        <taxon>Cyperaceae</taxon>
        <taxon>Cyperoideae</taxon>
        <taxon>Cariceae</taxon>
        <taxon>Carex</taxon>
        <taxon>Carex subgen. Euthyceras</taxon>
    </lineage>
</organism>
<protein>
    <submittedName>
        <fullName evidence="6">Ubiquitin-NA</fullName>
    </submittedName>
</protein>
<evidence type="ECO:0000256" key="1">
    <source>
        <dbReference type="ARBA" id="ARBA00004496"/>
    </source>
</evidence>
<dbReference type="InterPro" id="IPR011332">
    <property type="entry name" value="Ribosomal_zn-bd"/>
</dbReference>
<evidence type="ECO:0000313" key="7">
    <source>
        <dbReference type="Proteomes" id="UP000623129"/>
    </source>
</evidence>
<dbReference type="AlphaFoldDB" id="A0A833QL41"/>
<feature type="domain" description="Large ribosomal subunit protein eL40" evidence="5">
    <location>
        <begin position="30"/>
        <end position="80"/>
    </location>
</feature>
<dbReference type="Proteomes" id="UP000623129">
    <property type="component" value="Unassembled WGS sequence"/>
</dbReference>
<keyword evidence="7" id="KW-1185">Reference proteome</keyword>
<dbReference type="EMBL" id="SWLB01000026">
    <property type="protein sequence ID" value="KAF3321801.1"/>
    <property type="molecule type" value="Genomic_DNA"/>
</dbReference>
<dbReference type="SUPFAM" id="SSF57829">
    <property type="entry name" value="Zn-binding ribosomal proteins"/>
    <property type="match status" value="1"/>
</dbReference>
<keyword evidence="4" id="KW-0687">Ribonucleoprotein</keyword>
<comment type="subcellular location">
    <subcellularLocation>
        <location evidence="1">Cytoplasm</location>
    </subcellularLocation>
</comment>
<sequence length="327" mass="37208">MGSASEFIQLVLFCVKKSTLHLVLRLRGGIIEPSLMALARKFNQDKMICRKCYARLHPRAVNCRKKKCGHSNQRANELLKHQHGKEIEFFEVHFSLTSEHASSIDKWVKFAIEADAREIVLNFTECLLVPFGKIYKFPYWYFTGTVTGKIQIFKHLNTIPSYKRYSPEVKFERVPRLSRVSAFFPIRGSSASLDDVLTGPINTLSSSLETLFLSLKAPFEIDAVGKTQSKKLQKILAEDFLLESLHSIRIGVFRIDPGHIGLAMFLVKNAPKLESLVIDTQKHVYIGDHQWEKVDVGKDAVHLDARRAKLSTIFSDKIPPTVELKVL</sequence>
<evidence type="ECO:0000256" key="4">
    <source>
        <dbReference type="ARBA" id="ARBA00023274"/>
    </source>
</evidence>
<keyword evidence="2" id="KW-0963">Cytoplasm</keyword>
<comment type="caution">
    <text evidence="6">The sequence shown here is derived from an EMBL/GenBank/DDBJ whole genome shotgun (WGS) entry which is preliminary data.</text>
</comment>
<gene>
    <name evidence="6" type="ORF">FCM35_KLT14017</name>
</gene>
<name>A0A833QL41_9POAL</name>
<dbReference type="InterPro" id="IPR038587">
    <property type="entry name" value="Ribosomal_eL40_sf"/>
</dbReference>
<keyword evidence="3" id="KW-0689">Ribosomal protein</keyword>
<dbReference type="InterPro" id="IPR001975">
    <property type="entry name" value="Ribosomal_eL40_dom"/>
</dbReference>
<dbReference type="SMART" id="SM01377">
    <property type="entry name" value="Ribosomal_L40e"/>
    <property type="match status" value="1"/>
</dbReference>
<reference evidence="6" key="1">
    <citation type="submission" date="2020-01" db="EMBL/GenBank/DDBJ databases">
        <title>Genome sequence of Kobresia littledalei, the first chromosome-level genome in the family Cyperaceae.</title>
        <authorList>
            <person name="Qu G."/>
        </authorList>
    </citation>
    <scope>NUCLEOTIDE SEQUENCE</scope>
    <source>
        <strain evidence="6">C.B.Clarke</strain>
        <tissue evidence="6">Leaf</tissue>
    </source>
</reference>
<dbReference type="GO" id="GO:1990904">
    <property type="term" value="C:ribonucleoprotein complex"/>
    <property type="evidence" value="ECO:0007669"/>
    <property type="project" value="UniProtKB-KW"/>
</dbReference>
<dbReference type="FunFam" id="4.10.1060.50:FF:000001">
    <property type="entry name" value="ubiquitin-60S ribosomal protein L40"/>
    <property type="match status" value="1"/>
</dbReference>
<dbReference type="Pfam" id="PF01020">
    <property type="entry name" value="Ribosomal_L40e"/>
    <property type="match status" value="1"/>
</dbReference>
<dbReference type="GO" id="GO:0006412">
    <property type="term" value="P:translation"/>
    <property type="evidence" value="ECO:0007669"/>
    <property type="project" value="InterPro"/>
</dbReference>
<evidence type="ECO:0000313" key="6">
    <source>
        <dbReference type="EMBL" id="KAF3321801.1"/>
    </source>
</evidence>
<evidence type="ECO:0000256" key="3">
    <source>
        <dbReference type="ARBA" id="ARBA00022980"/>
    </source>
</evidence>
<dbReference type="InterPro" id="IPR055357">
    <property type="entry name" value="LRR_At1g61320_AtMIF1"/>
</dbReference>
<dbReference type="GO" id="GO:0005840">
    <property type="term" value="C:ribosome"/>
    <property type="evidence" value="ECO:0007669"/>
    <property type="project" value="UniProtKB-KW"/>
</dbReference>
<evidence type="ECO:0000259" key="5">
    <source>
        <dbReference type="SMART" id="SM01377"/>
    </source>
</evidence>
<dbReference type="Pfam" id="PF23622">
    <property type="entry name" value="LRR_At1g61320_AtMIF1"/>
    <property type="match status" value="1"/>
</dbReference>
<evidence type="ECO:0000256" key="2">
    <source>
        <dbReference type="ARBA" id="ARBA00022490"/>
    </source>
</evidence>
<dbReference type="PANTHER" id="PTHR34145:SF28">
    <property type="entry name" value="F-BOX DOMAIN-CONTAINING PROTEIN"/>
    <property type="match status" value="1"/>
</dbReference>
<dbReference type="InterPro" id="IPR053772">
    <property type="entry name" value="At1g61320/At1g61330-like"/>
</dbReference>
<dbReference type="PANTHER" id="PTHR34145">
    <property type="entry name" value="OS02G0105600 PROTEIN"/>
    <property type="match status" value="1"/>
</dbReference>
<dbReference type="OrthoDB" id="1486681at2759"/>
<dbReference type="GO" id="GO:0005737">
    <property type="term" value="C:cytoplasm"/>
    <property type="evidence" value="ECO:0007669"/>
    <property type="project" value="UniProtKB-SubCell"/>
</dbReference>
<dbReference type="Gene3D" id="4.10.1060.50">
    <property type="match status" value="1"/>
</dbReference>
<dbReference type="GO" id="GO:0003735">
    <property type="term" value="F:structural constituent of ribosome"/>
    <property type="evidence" value="ECO:0007669"/>
    <property type="project" value="InterPro"/>
</dbReference>